<evidence type="ECO:0000313" key="1">
    <source>
        <dbReference type="EMBL" id="AQP44741.1"/>
    </source>
</evidence>
<accession>A0A1Q2CF56</accession>
<sequence length="293" mass="32824">MDPFIHEMTRDGVMAARATRWKARALNSYAHRGQLERLLPGVYGKVGAADTLDGKLQAVRAYGDDLVVTRHHAAALTWWPEVECPSTWRLACPRAVEPGYDLVVEQRLIPPPLLTKHQGCWLTAPALTVLDLIPEFDADVVYLALRRRAVTVEQLQKAMALTPRRRGNRRRREILAETASAPWSHLEREAHRHLREAGLTGWRSNHRVDVGQTHYYIDAAFLEEKVGVELDGFEFPSSRDAFERGRARDADLAAVGWLMVHFTAETASDIGKVLPGLLATRRQQLGLPPLGPG</sequence>
<dbReference type="STRING" id="1610493.RPIT_07925"/>
<dbReference type="KEGG" id="tfl:RPIT_07925"/>
<dbReference type="EMBL" id="CP019605">
    <property type="protein sequence ID" value="AQP44741.1"/>
    <property type="molecule type" value="Genomic_DNA"/>
</dbReference>
<dbReference type="AlphaFoldDB" id="A0A1Q2CF56"/>
<evidence type="ECO:0000313" key="2">
    <source>
        <dbReference type="Proteomes" id="UP000188324"/>
    </source>
</evidence>
<dbReference type="SUPFAM" id="SSF52980">
    <property type="entry name" value="Restriction endonuclease-like"/>
    <property type="match status" value="1"/>
</dbReference>
<protein>
    <submittedName>
        <fullName evidence="1">Uncharacterized protein</fullName>
    </submittedName>
</protein>
<keyword evidence="2" id="KW-1185">Reference proteome</keyword>
<dbReference type="InterPro" id="IPR007569">
    <property type="entry name" value="DUF559"/>
</dbReference>
<dbReference type="Proteomes" id="UP000188324">
    <property type="component" value="Chromosome"/>
</dbReference>
<dbReference type="RefSeq" id="WP_077342108.1">
    <property type="nucleotide sequence ID" value="NZ_CP019605.1"/>
</dbReference>
<dbReference type="OrthoDB" id="4310518at2"/>
<organism evidence="1 2">
    <name type="scientific">Tessaracoccus flavus</name>
    <dbReference type="NCBI Taxonomy" id="1610493"/>
    <lineage>
        <taxon>Bacteria</taxon>
        <taxon>Bacillati</taxon>
        <taxon>Actinomycetota</taxon>
        <taxon>Actinomycetes</taxon>
        <taxon>Propionibacteriales</taxon>
        <taxon>Propionibacteriaceae</taxon>
        <taxon>Tessaracoccus</taxon>
    </lineage>
</organism>
<reference evidence="1 2" key="1">
    <citation type="journal article" date="2016" name="Int. J. Syst. Evol. Microbiol.">
        <title>Tessaracoccus flavus sp. nov., isolated from the drainage system of a lindane-producing factory.</title>
        <authorList>
            <person name="Kumari R."/>
            <person name="Singh P."/>
            <person name="Schumann P."/>
            <person name="Lal R."/>
        </authorList>
    </citation>
    <scope>NUCLEOTIDE SEQUENCE [LARGE SCALE GENOMIC DNA]</scope>
    <source>
        <strain evidence="1 2">RP1T</strain>
    </source>
</reference>
<proteinExistence type="predicted"/>
<dbReference type="InterPro" id="IPR011335">
    <property type="entry name" value="Restrct_endonuc-II-like"/>
</dbReference>
<dbReference type="Pfam" id="PF04480">
    <property type="entry name" value="DUF559"/>
    <property type="match status" value="1"/>
</dbReference>
<name>A0A1Q2CF56_9ACTN</name>
<gene>
    <name evidence="1" type="ORF">RPIT_07925</name>
</gene>